<feature type="region of interest" description="Disordered" evidence="1">
    <location>
        <begin position="711"/>
        <end position="738"/>
    </location>
</feature>
<feature type="compositionally biased region" description="Low complexity" evidence="1">
    <location>
        <begin position="711"/>
        <end position="720"/>
    </location>
</feature>
<gene>
    <name evidence="3" type="ORF">J0911_00460</name>
</gene>
<dbReference type="RefSeq" id="WP_207273435.1">
    <property type="nucleotide sequence ID" value="NZ_JAFMPK010000009.1"/>
</dbReference>
<keyword evidence="4" id="KW-1185">Reference proteome</keyword>
<accession>A0ABS3I556</accession>
<dbReference type="SMART" id="SM00507">
    <property type="entry name" value="HNHc"/>
    <property type="match status" value="1"/>
</dbReference>
<feature type="region of interest" description="Disordered" evidence="1">
    <location>
        <begin position="401"/>
        <end position="446"/>
    </location>
</feature>
<reference evidence="4" key="2">
    <citation type="submission" date="2023-07" db="EMBL/GenBank/DDBJ databases">
        <title>Myceligenerans salitolerans sp. nov., a halotolerant actinomycete isolated from a salt lake in Xinjiang, China.</title>
        <authorList>
            <person name="Guan T."/>
        </authorList>
    </citation>
    <scope>NUCLEOTIDE SEQUENCE [LARGE SCALE GENOMIC DNA]</scope>
    <source>
        <strain evidence="4">XHU 5031</strain>
    </source>
</reference>
<feature type="domain" description="HNH nuclease" evidence="2">
    <location>
        <begin position="595"/>
        <end position="660"/>
    </location>
</feature>
<comment type="caution">
    <text evidence="3">The sequence shown here is derived from an EMBL/GenBank/DDBJ whole genome shotgun (WGS) entry which is preliminary data.</text>
</comment>
<evidence type="ECO:0000256" key="1">
    <source>
        <dbReference type="SAM" id="MobiDB-lite"/>
    </source>
</evidence>
<dbReference type="Proteomes" id="UP000664617">
    <property type="component" value="Unassembled WGS sequence"/>
</dbReference>
<feature type="region of interest" description="Disordered" evidence="1">
    <location>
        <begin position="459"/>
        <end position="511"/>
    </location>
</feature>
<protein>
    <recommendedName>
        <fullName evidence="2">HNH nuclease domain-containing protein</fullName>
    </recommendedName>
</protein>
<feature type="compositionally biased region" description="Polar residues" evidence="1">
    <location>
        <begin position="472"/>
        <end position="502"/>
    </location>
</feature>
<evidence type="ECO:0000313" key="4">
    <source>
        <dbReference type="Proteomes" id="UP000664617"/>
    </source>
</evidence>
<dbReference type="InterPro" id="IPR003615">
    <property type="entry name" value="HNH_nuc"/>
</dbReference>
<sequence>MTGSTFDDASRAPEIDVRRGEVEWVGPTGEVGYRSAAEFAPALDGRGPDGCSSDDAGLVDAFGKLLLPPDHSEQELAAILATNPYIHQEEENIGPGPAGPHGGVRRADGGTSRGVSGACGGVVVVDVTGLLLEDVDHLPPGVALVSTLQNLTGLETRFGTGDGSGGVTHVTDTGERAPASLDDGDLRRVIAGWERVASWVRAAQARVAAELMTRTDGPLGRDSAAGEIAAGLHVTSGEGWQIAMRGEGTSRYPRLAEALAAGHIDAKKVDTFLRAGTDLTPQERGEAIEDLLPSARTRTWRWVSEQLNARAAVLHGRRARQRDVVERCNVWAEPAGPGMGRIVADMPVVDAARTFNTVQAAAKALKDVPGEARPLGTLRAAALAALVTGRLVLPCPADETDDNLDGTINESHNGCDDAADNRDADHDKGGRNHGDNGGRDGEVVEPPRLVEPVLDTDLIPVPHDRSHDPHGSTLTGSAQGSTDRTSSRNTGSQNVGEQSIGNQYIGRPNTGGDTAALGTRIRVVDVTTVVNVTVPATMLLDPGDITPGILEGIGPIPADTAARIAADSTWRRLLTDPVTGVLTDYSTRTYAPGATLRAAVGARDRTCRFPGCDRPALAAGRTVLDLDHIDAFDHDHDYAPSEPGQTRATNLHALCRRHHNLKTHADWSVSRDADTGITHWSPPSGVPAVVEPTITDPTIRYALAHGMTLATPPATASAAPGDEEADQPRGRHPGAPPF</sequence>
<feature type="region of interest" description="Disordered" evidence="1">
    <location>
        <begin position="91"/>
        <end position="111"/>
    </location>
</feature>
<evidence type="ECO:0000313" key="3">
    <source>
        <dbReference type="EMBL" id="MBO0607499.1"/>
    </source>
</evidence>
<feature type="compositionally biased region" description="Basic and acidic residues" evidence="1">
    <location>
        <begin position="413"/>
        <end position="442"/>
    </location>
</feature>
<reference evidence="3 4" key="1">
    <citation type="submission" date="2021-03" db="EMBL/GenBank/DDBJ databases">
        <authorList>
            <person name="Xin L."/>
        </authorList>
    </citation>
    <scope>NUCLEOTIDE SEQUENCE [LARGE SCALE GENOMIC DNA]</scope>
    <source>
        <strain evidence="3 4">XHU 5031</strain>
    </source>
</reference>
<evidence type="ECO:0000259" key="2">
    <source>
        <dbReference type="SMART" id="SM00507"/>
    </source>
</evidence>
<proteinExistence type="predicted"/>
<dbReference type="CDD" id="cd00085">
    <property type="entry name" value="HNHc"/>
    <property type="match status" value="1"/>
</dbReference>
<dbReference type="EMBL" id="JAFMPK010000009">
    <property type="protein sequence ID" value="MBO0607499.1"/>
    <property type="molecule type" value="Genomic_DNA"/>
</dbReference>
<organism evidence="3 4">
    <name type="scientific">Myceligenerans salitolerans</name>
    <dbReference type="NCBI Taxonomy" id="1230528"/>
    <lineage>
        <taxon>Bacteria</taxon>
        <taxon>Bacillati</taxon>
        <taxon>Actinomycetota</taxon>
        <taxon>Actinomycetes</taxon>
        <taxon>Micrococcales</taxon>
        <taxon>Promicromonosporaceae</taxon>
        <taxon>Myceligenerans</taxon>
    </lineage>
</organism>
<name>A0ABS3I556_9MICO</name>